<dbReference type="AlphaFoldDB" id="A0A0U5B5F0"/>
<sequence length="153" mass="16976">MRYIILILGLIATIAFILAPSEEKAKMLGKETIEKGDSSSWVIRVRKAQYFMRGEKGNVGLVEAPITVGKEREHTLFFWGKKEDLVGKTVKISGMQTATGEKLPERTARLTEMSSSIAVAQGKVPLLFPHAGTWVLTVYVEEKKRGDIVLSVK</sequence>
<accession>A0A0U5B5F0</accession>
<dbReference type="KEGG" id="asoc:CB4_02830"/>
<dbReference type="Gene3D" id="2.60.40.3830">
    <property type="match status" value="1"/>
</dbReference>
<evidence type="ECO:0000313" key="1">
    <source>
        <dbReference type="EMBL" id="BAU28655.1"/>
    </source>
</evidence>
<keyword evidence="2" id="KW-1185">Reference proteome</keyword>
<proteinExistence type="predicted"/>
<evidence type="ECO:0000313" key="2">
    <source>
        <dbReference type="Proteomes" id="UP000217696"/>
    </source>
</evidence>
<dbReference type="Proteomes" id="UP000217696">
    <property type="component" value="Chromosome"/>
</dbReference>
<name>A0A0U5B5F0_9BACL</name>
<organism evidence="1 2">
    <name type="scientific">Aneurinibacillus soli</name>
    <dbReference type="NCBI Taxonomy" id="1500254"/>
    <lineage>
        <taxon>Bacteria</taxon>
        <taxon>Bacillati</taxon>
        <taxon>Bacillota</taxon>
        <taxon>Bacilli</taxon>
        <taxon>Bacillales</taxon>
        <taxon>Paenibacillaceae</taxon>
        <taxon>Aneurinibacillus group</taxon>
        <taxon>Aneurinibacillus</taxon>
    </lineage>
</organism>
<dbReference type="OrthoDB" id="2381403at2"/>
<gene>
    <name evidence="1" type="ORF">CB4_02830</name>
</gene>
<dbReference type="EMBL" id="AP017312">
    <property type="protein sequence ID" value="BAU28655.1"/>
    <property type="molecule type" value="Genomic_DNA"/>
</dbReference>
<dbReference type="RefSeq" id="WP_096466391.1">
    <property type="nucleotide sequence ID" value="NZ_AP017312.1"/>
</dbReference>
<reference evidence="1 2" key="1">
    <citation type="submission" date="2015-12" db="EMBL/GenBank/DDBJ databases">
        <title>Genome sequence of Aneurinibacillus soli.</title>
        <authorList>
            <person name="Lee J.S."/>
            <person name="Lee K.C."/>
            <person name="Kim K.K."/>
            <person name="Lee B.W."/>
        </authorList>
    </citation>
    <scope>NUCLEOTIDE SEQUENCE [LARGE SCALE GENOMIC DNA]</scope>
    <source>
        <strain evidence="1 2">CB4</strain>
    </source>
</reference>
<protein>
    <submittedName>
        <fullName evidence="1">Uncharacterized protein</fullName>
    </submittedName>
</protein>